<name>A0A3Q0J9T9_DIACI</name>
<proteinExistence type="predicted"/>
<dbReference type="GeneID" id="103517271"/>
<sequence>GSRNFQTSGMELDSARSRKLERGSRNLQTSGMELDSARSRKLERTKVHQFHPRTILYIDTLATLLLSTVVLAAVYNSTLMALVAGSILTLLTIMAHNFFHRRDNWRMYYFQLSFLSVKIFTKTLSPPDALCLMPPILMYICTSGSLTQVLFLWAIMMGWGSFLFAVIGVNAAHHHPDIFHQGDTPREDRDWGMNQIDAVRSRPDERNQFIVLTTFGEHTLHHLFPTIDHCFLHIAHEVFLRVCQQFNIKVETKTGLELLAGQIRQLSRTQPNDRLKYMK</sequence>
<feature type="non-terminal residue" evidence="4">
    <location>
        <position position="1"/>
    </location>
</feature>
<keyword evidence="2" id="KW-1133">Transmembrane helix</keyword>
<dbReference type="KEGG" id="dci:103517271"/>
<dbReference type="PANTHER" id="PTHR16740">
    <property type="entry name" value="CYTOCHROME B5-RELATED PROTEIN-RELATED"/>
    <property type="match status" value="1"/>
</dbReference>
<keyword evidence="2" id="KW-0472">Membrane</keyword>
<gene>
    <name evidence="4" type="primary">LOC103517271</name>
</gene>
<evidence type="ECO:0000313" key="3">
    <source>
        <dbReference type="Proteomes" id="UP000079169"/>
    </source>
</evidence>
<feature type="transmembrane region" description="Helical" evidence="2">
    <location>
        <begin position="54"/>
        <end position="75"/>
    </location>
</feature>
<evidence type="ECO:0000256" key="1">
    <source>
        <dbReference type="SAM" id="MobiDB-lite"/>
    </source>
</evidence>
<dbReference type="PANTHER" id="PTHR16740:SF1">
    <property type="entry name" value="CYTOCHROME B5-RELATED PROTEIN-RELATED"/>
    <property type="match status" value="1"/>
</dbReference>
<keyword evidence="2" id="KW-0812">Transmembrane</keyword>
<feature type="transmembrane region" description="Helical" evidence="2">
    <location>
        <begin position="81"/>
        <end position="99"/>
    </location>
</feature>
<evidence type="ECO:0000256" key="2">
    <source>
        <dbReference type="SAM" id="Phobius"/>
    </source>
</evidence>
<dbReference type="InterPro" id="IPR053100">
    <property type="entry name" value="Cytochrome_b5-related"/>
</dbReference>
<reference evidence="4" key="1">
    <citation type="submission" date="2025-08" db="UniProtKB">
        <authorList>
            <consortium name="RefSeq"/>
        </authorList>
    </citation>
    <scope>IDENTIFICATION</scope>
</reference>
<organism evidence="3 4">
    <name type="scientific">Diaphorina citri</name>
    <name type="common">Asian citrus psyllid</name>
    <dbReference type="NCBI Taxonomy" id="121845"/>
    <lineage>
        <taxon>Eukaryota</taxon>
        <taxon>Metazoa</taxon>
        <taxon>Ecdysozoa</taxon>
        <taxon>Arthropoda</taxon>
        <taxon>Hexapoda</taxon>
        <taxon>Insecta</taxon>
        <taxon>Pterygota</taxon>
        <taxon>Neoptera</taxon>
        <taxon>Paraneoptera</taxon>
        <taxon>Hemiptera</taxon>
        <taxon>Sternorrhyncha</taxon>
        <taxon>Psylloidea</taxon>
        <taxon>Psyllidae</taxon>
        <taxon>Diaphorininae</taxon>
        <taxon>Diaphorina</taxon>
    </lineage>
</organism>
<protein>
    <submittedName>
        <fullName evidence="4">Cytochrome b5-related protein-like</fullName>
    </submittedName>
</protein>
<dbReference type="PaxDb" id="121845-A0A3Q0J9T9"/>
<keyword evidence="3" id="KW-1185">Reference proteome</keyword>
<dbReference type="STRING" id="121845.A0A3Q0J9T9"/>
<dbReference type="AlphaFoldDB" id="A0A3Q0J9T9"/>
<feature type="region of interest" description="Disordered" evidence="1">
    <location>
        <begin position="1"/>
        <end position="21"/>
    </location>
</feature>
<dbReference type="Proteomes" id="UP000079169">
    <property type="component" value="Unplaced"/>
</dbReference>
<accession>A0A3Q0J9T9</accession>
<evidence type="ECO:0000313" key="4">
    <source>
        <dbReference type="RefSeq" id="XP_026685224.1"/>
    </source>
</evidence>
<dbReference type="RefSeq" id="XP_026685224.1">
    <property type="nucleotide sequence ID" value="XM_026829423.1"/>
</dbReference>